<evidence type="ECO:0000313" key="1">
    <source>
        <dbReference type="EMBL" id="KAF9472351.1"/>
    </source>
</evidence>
<name>A0A9P5YR02_9AGAR</name>
<dbReference type="EMBL" id="MU155545">
    <property type="protein sequence ID" value="KAF9472351.1"/>
    <property type="molecule type" value="Genomic_DNA"/>
</dbReference>
<reference evidence="1" key="1">
    <citation type="submission" date="2020-11" db="EMBL/GenBank/DDBJ databases">
        <authorList>
            <consortium name="DOE Joint Genome Institute"/>
            <person name="Ahrendt S."/>
            <person name="Riley R."/>
            <person name="Andreopoulos W."/>
            <person name="Labutti K."/>
            <person name="Pangilinan J."/>
            <person name="Ruiz-Duenas F.J."/>
            <person name="Barrasa J.M."/>
            <person name="Sanchez-Garcia M."/>
            <person name="Camarero S."/>
            <person name="Miyauchi S."/>
            <person name="Serrano A."/>
            <person name="Linde D."/>
            <person name="Babiker R."/>
            <person name="Drula E."/>
            <person name="Ayuso-Fernandez I."/>
            <person name="Pacheco R."/>
            <person name="Padilla G."/>
            <person name="Ferreira P."/>
            <person name="Barriuso J."/>
            <person name="Kellner H."/>
            <person name="Castanera R."/>
            <person name="Alfaro M."/>
            <person name="Ramirez L."/>
            <person name="Pisabarro A.G."/>
            <person name="Kuo A."/>
            <person name="Tritt A."/>
            <person name="Lipzen A."/>
            <person name="He G."/>
            <person name="Yan M."/>
            <person name="Ng V."/>
            <person name="Cullen D."/>
            <person name="Martin F."/>
            <person name="Rosso M.-N."/>
            <person name="Henrissat B."/>
            <person name="Hibbett D."/>
            <person name="Martinez A.T."/>
            <person name="Grigoriev I.V."/>
        </authorList>
    </citation>
    <scope>NUCLEOTIDE SEQUENCE</scope>
    <source>
        <strain evidence="1">CIRM-BRFM 674</strain>
    </source>
</reference>
<keyword evidence="2" id="KW-1185">Reference proteome</keyword>
<evidence type="ECO:0000313" key="2">
    <source>
        <dbReference type="Proteomes" id="UP000807469"/>
    </source>
</evidence>
<protein>
    <submittedName>
        <fullName evidence="1">Uncharacterized protein</fullName>
    </submittedName>
</protein>
<dbReference type="Proteomes" id="UP000807469">
    <property type="component" value="Unassembled WGS sequence"/>
</dbReference>
<comment type="caution">
    <text evidence="1">The sequence shown here is derived from an EMBL/GenBank/DDBJ whole genome shotgun (WGS) entry which is preliminary data.</text>
</comment>
<sequence length="63" mass="7133">MLDRQGGQITTSMTWRPVRGLCKTDAEHESLGGRRMRQCVEGGRLKYTEHIIWAGMVAGRRST</sequence>
<dbReference type="AlphaFoldDB" id="A0A9P5YR02"/>
<gene>
    <name evidence="1" type="ORF">BDN70DRAFT_887066</name>
</gene>
<organism evidence="1 2">
    <name type="scientific">Pholiota conissans</name>
    <dbReference type="NCBI Taxonomy" id="109636"/>
    <lineage>
        <taxon>Eukaryota</taxon>
        <taxon>Fungi</taxon>
        <taxon>Dikarya</taxon>
        <taxon>Basidiomycota</taxon>
        <taxon>Agaricomycotina</taxon>
        <taxon>Agaricomycetes</taxon>
        <taxon>Agaricomycetidae</taxon>
        <taxon>Agaricales</taxon>
        <taxon>Agaricineae</taxon>
        <taxon>Strophariaceae</taxon>
        <taxon>Pholiota</taxon>
    </lineage>
</organism>
<accession>A0A9P5YR02</accession>
<proteinExistence type="predicted"/>